<dbReference type="EMBL" id="MAVT02004203">
    <property type="protein sequence ID" value="POS68545.1"/>
    <property type="molecule type" value="Genomic_DNA"/>
</dbReference>
<evidence type="ECO:0000313" key="2">
    <source>
        <dbReference type="EMBL" id="POS68545.1"/>
    </source>
</evidence>
<dbReference type="AlphaFoldDB" id="A0A2P5HE56"/>
<feature type="region of interest" description="Disordered" evidence="1">
    <location>
        <begin position="1"/>
        <end position="26"/>
    </location>
</feature>
<organism evidence="2 3">
    <name type="scientific">Diaporthe helianthi</name>
    <dbReference type="NCBI Taxonomy" id="158607"/>
    <lineage>
        <taxon>Eukaryota</taxon>
        <taxon>Fungi</taxon>
        <taxon>Dikarya</taxon>
        <taxon>Ascomycota</taxon>
        <taxon>Pezizomycotina</taxon>
        <taxon>Sordariomycetes</taxon>
        <taxon>Sordariomycetidae</taxon>
        <taxon>Diaporthales</taxon>
        <taxon>Diaporthaceae</taxon>
        <taxon>Diaporthe</taxon>
    </lineage>
</organism>
<evidence type="ECO:0000313" key="3">
    <source>
        <dbReference type="Proteomes" id="UP000094444"/>
    </source>
</evidence>
<name>A0A2P5HE56_DIAHE</name>
<comment type="caution">
    <text evidence="2">The sequence shown here is derived from an EMBL/GenBank/DDBJ whole genome shotgun (WGS) entry which is preliminary data.</text>
</comment>
<proteinExistence type="predicted"/>
<protein>
    <submittedName>
        <fullName evidence="2">Uncharacterized protein</fullName>
    </submittedName>
</protein>
<gene>
    <name evidence="2" type="ORF">DHEL01_v213061</name>
</gene>
<feature type="compositionally biased region" description="Basic and acidic residues" evidence="1">
    <location>
        <begin position="1"/>
        <end position="18"/>
    </location>
</feature>
<accession>A0A2P5HE56</accession>
<keyword evidence="3" id="KW-1185">Reference proteome</keyword>
<evidence type="ECO:0000256" key="1">
    <source>
        <dbReference type="SAM" id="MobiDB-lite"/>
    </source>
</evidence>
<reference evidence="2" key="1">
    <citation type="submission" date="2017-09" db="EMBL/GenBank/DDBJ databases">
        <title>Polyketide synthases of a Diaporthe helianthi virulent isolate.</title>
        <authorList>
            <person name="Baroncelli R."/>
        </authorList>
    </citation>
    <scope>NUCLEOTIDE SEQUENCE [LARGE SCALE GENOMIC DNA]</scope>
    <source>
        <strain evidence="2">7/96</strain>
    </source>
</reference>
<sequence length="73" mass="7764">MLTHEGHDAVRRHGDGSDFRSGGSYNDTDSLARVILATSITHCATPKSSWFPDMAVRSADVSKAQGSRAGCRG</sequence>
<dbReference type="InParanoid" id="A0A2P5HE56"/>
<dbReference type="Proteomes" id="UP000094444">
    <property type="component" value="Unassembled WGS sequence"/>
</dbReference>